<dbReference type="SMART" id="SM00320">
    <property type="entry name" value="WD40"/>
    <property type="match status" value="4"/>
</dbReference>
<evidence type="ECO:0000256" key="9">
    <source>
        <dbReference type="PROSITE-ProRule" id="PRU00221"/>
    </source>
</evidence>
<proteinExistence type="inferred from homology"/>
<dbReference type="PROSITE" id="PS50294">
    <property type="entry name" value="WD_REPEATS_REGION"/>
    <property type="match status" value="1"/>
</dbReference>
<evidence type="ECO:0000256" key="8">
    <source>
        <dbReference type="ARBA" id="ARBA00038415"/>
    </source>
</evidence>
<comment type="caution">
    <text evidence="11">The sequence shown here is derived from an EMBL/GenBank/DDBJ whole genome shotgun (WGS) entry which is preliminary data.</text>
</comment>
<evidence type="ECO:0000256" key="1">
    <source>
        <dbReference type="ARBA" id="ARBA00004570"/>
    </source>
</evidence>
<dbReference type="PANTHER" id="PTHR19855">
    <property type="entry name" value="WD40 REPEAT PROTEIN 12, 37"/>
    <property type="match status" value="1"/>
</dbReference>
<protein>
    <recommendedName>
        <fullName evidence="10">TEP-1 C-terminal beta-propeller domain-containing protein</fullName>
    </recommendedName>
</protein>
<keyword evidence="5" id="KW-0175">Coiled coil</keyword>
<reference evidence="11" key="2">
    <citation type="submission" date="2023-05" db="EMBL/GenBank/DDBJ databases">
        <authorList>
            <person name="Fouks B."/>
        </authorList>
    </citation>
    <scope>NUCLEOTIDE SEQUENCE</scope>
    <source>
        <strain evidence="11">Stay&amp;Tobe</strain>
        <tissue evidence="11">Testes</tissue>
    </source>
</reference>
<evidence type="ECO:0000256" key="4">
    <source>
        <dbReference type="ARBA" id="ARBA00022787"/>
    </source>
</evidence>
<dbReference type="SUPFAM" id="SSF50978">
    <property type="entry name" value="WD40 repeat-like"/>
    <property type="match status" value="1"/>
</dbReference>
<evidence type="ECO:0000256" key="7">
    <source>
        <dbReference type="ARBA" id="ARBA00023136"/>
    </source>
</evidence>
<evidence type="ECO:0000313" key="11">
    <source>
        <dbReference type="EMBL" id="KAJ9577389.1"/>
    </source>
</evidence>
<reference evidence="11" key="1">
    <citation type="journal article" date="2023" name="IScience">
        <title>Live-bearing cockroach genome reveals convergent evolutionary mechanisms linked to viviparity in insects and beyond.</title>
        <authorList>
            <person name="Fouks B."/>
            <person name="Harrison M.C."/>
            <person name="Mikhailova A.A."/>
            <person name="Marchal E."/>
            <person name="English S."/>
            <person name="Carruthers M."/>
            <person name="Jennings E.C."/>
            <person name="Chiamaka E.L."/>
            <person name="Frigard R.A."/>
            <person name="Pippel M."/>
            <person name="Attardo G.M."/>
            <person name="Benoit J.B."/>
            <person name="Bornberg-Bauer E."/>
            <person name="Tobe S.S."/>
        </authorList>
    </citation>
    <scope>NUCLEOTIDE SEQUENCE</scope>
    <source>
        <strain evidence="11">Stay&amp;Tobe</strain>
    </source>
</reference>
<sequence length="242" mass="26849">SGILCITGSRDRSLGVWNLSSAVEGDTEIPYFICSDAHKGWIWKLTSYDDTIYSCSWDTTIKSWKYSYSLHPLSMFQCKTAVTHKRAVLALSISDDVIISASEDQTVAVWDHRAGKVLKQIKLYENKDDENAFPMCLSFNDNLLYVGDTKGQLHLLNPSQGQFNIIKAYDIGHSRKLTCVKHGMGSIMTSSSDGTLRISTPTQEPQTIAIISSKGGEFDYKNNILAIGGTDNTVEFWVPCSS</sequence>
<organism evidence="11 12">
    <name type="scientific">Diploptera punctata</name>
    <name type="common">Pacific beetle cockroach</name>
    <dbReference type="NCBI Taxonomy" id="6984"/>
    <lineage>
        <taxon>Eukaryota</taxon>
        <taxon>Metazoa</taxon>
        <taxon>Ecdysozoa</taxon>
        <taxon>Arthropoda</taxon>
        <taxon>Hexapoda</taxon>
        <taxon>Insecta</taxon>
        <taxon>Pterygota</taxon>
        <taxon>Neoptera</taxon>
        <taxon>Polyneoptera</taxon>
        <taxon>Dictyoptera</taxon>
        <taxon>Blattodea</taxon>
        <taxon>Blaberoidea</taxon>
        <taxon>Blaberidae</taxon>
        <taxon>Diplopterinae</taxon>
        <taxon>Diploptera</taxon>
    </lineage>
</organism>
<evidence type="ECO:0000256" key="2">
    <source>
        <dbReference type="ARBA" id="ARBA00022574"/>
    </source>
</evidence>
<dbReference type="PANTHER" id="PTHR19855:SF28">
    <property type="entry name" value="CCR4-ASSOCIATED FACTOR 4"/>
    <property type="match status" value="1"/>
</dbReference>
<dbReference type="InterPro" id="IPR019775">
    <property type="entry name" value="WD40_repeat_CS"/>
</dbReference>
<dbReference type="InterPro" id="IPR015943">
    <property type="entry name" value="WD40/YVTN_repeat-like_dom_sf"/>
</dbReference>
<keyword evidence="2 9" id="KW-0853">WD repeat</keyword>
<name>A0AAD7ZBD3_DIPPU</name>
<feature type="domain" description="TEP-1 C-terminal beta-propeller" evidence="10">
    <location>
        <begin position="84"/>
        <end position="156"/>
    </location>
</feature>
<dbReference type="Pfam" id="PF25048">
    <property type="entry name" value="Beta-prop_TEP1_C"/>
    <property type="match status" value="1"/>
</dbReference>
<dbReference type="InterPro" id="IPR001680">
    <property type="entry name" value="WD40_rpt"/>
</dbReference>
<evidence type="ECO:0000256" key="6">
    <source>
        <dbReference type="ARBA" id="ARBA00023128"/>
    </source>
</evidence>
<dbReference type="EMBL" id="JASPKZ010009361">
    <property type="protein sequence ID" value="KAJ9577389.1"/>
    <property type="molecule type" value="Genomic_DNA"/>
</dbReference>
<dbReference type="GO" id="GO:0005741">
    <property type="term" value="C:mitochondrial outer membrane"/>
    <property type="evidence" value="ECO:0007669"/>
    <property type="project" value="UniProtKB-SubCell"/>
</dbReference>
<dbReference type="AlphaFoldDB" id="A0AAD7ZBD3"/>
<dbReference type="Gene3D" id="2.130.10.10">
    <property type="entry name" value="YVTN repeat-like/Quinoprotein amine dehydrogenase"/>
    <property type="match status" value="1"/>
</dbReference>
<feature type="non-terminal residue" evidence="11">
    <location>
        <position position="1"/>
    </location>
</feature>
<dbReference type="PRINTS" id="PR00320">
    <property type="entry name" value="GPROTEINBRPT"/>
</dbReference>
<dbReference type="InterPro" id="IPR036322">
    <property type="entry name" value="WD40_repeat_dom_sf"/>
</dbReference>
<feature type="repeat" description="WD" evidence="9">
    <location>
        <begin position="81"/>
        <end position="120"/>
    </location>
</feature>
<accession>A0AAD7ZBD3</accession>
<keyword evidence="3" id="KW-0677">Repeat</keyword>
<keyword evidence="7" id="KW-0472">Membrane</keyword>
<comment type="subcellular location">
    <subcellularLocation>
        <location evidence="1">Mitochondrion outer membrane</location>
        <topology evidence="1">Peripheral membrane protein</topology>
        <orientation evidence="1">Cytoplasmic side</orientation>
    </subcellularLocation>
</comment>
<dbReference type="InterPro" id="IPR056828">
    <property type="entry name" value="Beta-prop_TEP1_C"/>
</dbReference>
<dbReference type="Proteomes" id="UP001233999">
    <property type="component" value="Unassembled WGS sequence"/>
</dbReference>
<comment type="similarity">
    <text evidence="8">Belongs to the WD repeat MDV1/CAF4 family.</text>
</comment>
<keyword evidence="6" id="KW-0496">Mitochondrion</keyword>
<evidence type="ECO:0000259" key="10">
    <source>
        <dbReference type="Pfam" id="PF25048"/>
    </source>
</evidence>
<dbReference type="PROSITE" id="PS00678">
    <property type="entry name" value="WD_REPEATS_1"/>
    <property type="match status" value="1"/>
</dbReference>
<evidence type="ECO:0000313" key="12">
    <source>
        <dbReference type="Proteomes" id="UP001233999"/>
    </source>
</evidence>
<dbReference type="InterPro" id="IPR020472">
    <property type="entry name" value="WD40_PAC1"/>
</dbReference>
<evidence type="ECO:0000256" key="3">
    <source>
        <dbReference type="ARBA" id="ARBA00022737"/>
    </source>
</evidence>
<keyword evidence="12" id="KW-1185">Reference proteome</keyword>
<dbReference type="Pfam" id="PF00400">
    <property type="entry name" value="WD40"/>
    <property type="match status" value="1"/>
</dbReference>
<gene>
    <name evidence="11" type="ORF">L9F63_006012</name>
</gene>
<dbReference type="PROSITE" id="PS50082">
    <property type="entry name" value="WD_REPEATS_2"/>
    <property type="match status" value="1"/>
</dbReference>
<keyword evidence="4" id="KW-1000">Mitochondrion outer membrane</keyword>
<evidence type="ECO:0000256" key="5">
    <source>
        <dbReference type="ARBA" id="ARBA00023054"/>
    </source>
</evidence>